<name>A0A371NCT4_9EURY</name>
<protein>
    <submittedName>
        <fullName evidence="2">Transglutaminase superfamily protein</fullName>
    </submittedName>
</protein>
<accession>A0A371NCT4</accession>
<dbReference type="InterPro" id="IPR038765">
    <property type="entry name" value="Papain-like_cys_pep_sf"/>
</dbReference>
<gene>
    <name evidence="2" type="ORF">C7452_0329</name>
</gene>
<proteinExistence type="predicted"/>
<organism evidence="2 3">
    <name type="scientific">Methanothermobacter defluvii</name>
    <dbReference type="NCBI Taxonomy" id="49339"/>
    <lineage>
        <taxon>Archaea</taxon>
        <taxon>Methanobacteriati</taxon>
        <taxon>Methanobacteriota</taxon>
        <taxon>Methanomada group</taxon>
        <taxon>Methanobacteria</taxon>
        <taxon>Methanobacteriales</taxon>
        <taxon>Methanobacteriaceae</taxon>
        <taxon>Methanothermobacter</taxon>
    </lineage>
</organism>
<dbReference type="SUPFAM" id="SSF54001">
    <property type="entry name" value="Cysteine proteinases"/>
    <property type="match status" value="1"/>
</dbReference>
<sequence length="218" mass="24630">MSTIPIGQLEFQDSSGDKITAKSTSLPKVDAASKYKKYKRYSKVHASKGTVKKTYRTKTKKKYTYRTKAAYKTKTKKKYRSRATYRTTSRKAYTRAVSSDELNNLEGDEGLERLASYINRNLNHRSGGPHTAEGVEKTGYGDCWGLSDWSARKLAANGYKVKVVQGATSASSRHRWLHVYSEGRWTSFEPSLVTKRYGSKHYTATCGRATSVVKTYNM</sequence>
<dbReference type="Gene3D" id="3.10.620.30">
    <property type="match status" value="1"/>
</dbReference>
<dbReference type="Pfam" id="PF01841">
    <property type="entry name" value="Transglut_core"/>
    <property type="match status" value="1"/>
</dbReference>
<comment type="caution">
    <text evidence="2">The sequence shown here is derived from an EMBL/GenBank/DDBJ whole genome shotgun (WGS) entry which is preliminary data.</text>
</comment>
<dbReference type="Proteomes" id="UP000256864">
    <property type="component" value="Unassembled WGS sequence"/>
</dbReference>
<evidence type="ECO:0000313" key="2">
    <source>
        <dbReference type="EMBL" id="REE28321.1"/>
    </source>
</evidence>
<feature type="domain" description="Transglutaminase-like" evidence="1">
    <location>
        <begin position="135"/>
        <end position="192"/>
    </location>
</feature>
<reference evidence="2 3" key="1">
    <citation type="submission" date="2018-07" db="EMBL/GenBank/DDBJ databases">
        <title>Genomic Encyclopedia of Type Strains, Phase IV (KMG-IV): sequencing the most valuable type-strain genomes for metagenomic binning, comparative biology and taxonomic classification.</title>
        <authorList>
            <person name="Goeker M."/>
        </authorList>
    </citation>
    <scope>NUCLEOTIDE SEQUENCE [LARGE SCALE GENOMIC DNA]</scope>
    <source>
        <strain evidence="2 3">DSM 7466</strain>
    </source>
</reference>
<keyword evidence="3" id="KW-1185">Reference proteome</keyword>
<dbReference type="SMART" id="SM00460">
    <property type="entry name" value="TGc"/>
    <property type="match status" value="1"/>
</dbReference>
<evidence type="ECO:0000313" key="3">
    <source>
        <dbReference type="Proteomes" id="UP000256864"/>
    </source>
</evidence>
<evidence type="ECO:0000259" key="1">
    <source>
        <dbReference type="SMART" id="SM00460"/>
    </source>
</evidence>
<dbReference type="EMBL" id="QREL01000001">
    <property type="protein sequence ID" value="REE28321.1"/>
    <property type="molecule type" value="Genomic_DNA"/>
</dbReference>
<dbReference type="AlphaFoldDB" id="A0A371NCT4"/>
<dbReference type="RefSeq" id="WP_115892011.1">
    <property type="nucleotide sequence ID" value="NZ_QREL01000001.1"/>
</dbReference>
<dbReference type="InterPro" id="IPR002931">
    <property type="entry name" value="Transglutaminase-like"/>
</dbReference>